<protein>
    <submittedName>
        <fullName evidence="2">Uncharacterized protein</fullName>
    </submittedName>
</protein>
<dbReference type="RefSeq" id="XP_065956483.1">
    <property type="nucleotide sequence ID" value="XM_066101400.1"/>
</dbReference>
<evidence type="ECO:0000313" key="2">
    <source>
        <dbReference type="EMBL" id="QQK42702.1"/>
    </source>
</evidence>
<sequence length="108" mass="11691">MRQATLAKPTKGVFDGPEGRNLYRLRRSIHSLYGVQVISLDTSPRVGGSLTASSTTTASTHQRPTIPVLSNEGRPCKDHSDLSNQLHAKYAIGHDTTAVKAVEKRPSP</sequence>
<feature type="compositionally biased region" description="Low complexity" evidence="1">
    <location>
        <begin position="51"/>
        <end position="60"/>
    </location>
</feature>
<dbReference type="EMBL" id="CP060775">
    <property type="protein sequence ID" value="QQK42702.1"/>
    <property type="molecule type" value="Genomic_DNA"/>
</dbReference>
<reference evidence="2 3" key="1">
    <citation type="submission" date="2020-08" db="EMBL/GenBank/DDBJ databases">
        <title>The completed genome sequence of the pathogenic ascomycete fungus Penicillium digitatum.</title>
        <authorList>
            <person name="Wang M."/>
        </authorList>
    </citation>
    <scope>NUCLEOTIDE SEQUENCE [LARGE SCALE GENOMIC DNA]</scope>
    <source>
        <strain evidence="2 3">PdW03</strain>
    </source>
</reference>
<evidence type="ECO:0000313" key="3">
    <source>
        <dbReference type="Proteomes" id="UP000595662"/>
    </source>
</evidence>
<feature type="region of interest" description="Disordered" evidence="1">
    <location>
        <begin position="44"/>
        <end position="81"/>
    </location>
</feature>
<dbReference type="GeneID" id="90952864"/>
<organism evidence="2 3">
    <name type="scientific">Penicillium digitatum</name>
    <name type="common">Green mold</name>
    <dbReference type="NCBI Taxonomy" id="36651"/>
    <lineage>
        <taxon>Eukaryota</taxon>
        <taxon>Fungi</taxon>
        <taxon>Dikarya</taxon>
        <taxon>Ascomycota</taxon>
        <taxon>Pezizomycotina</taxon>
        <taxon>Eurotiomycetes</taxon>
        <taxon>Eurotiomycetidae</taxon>
        <taxon>Eurotiales</taxon>
        <taxon>Aspergillaceae</taxon>
        <taxon>Penicillium</taxon>
    </lineage>
</organism>
<dbReference type="AlphaFoldDB" id="A0A7T6XKJ4"/>
<gene>
    <name evidence="2" type="ORF">Pdw03_6603</name>
</gene>
<name>A0A7T6XKJ4_PENDI</name>
<dbReference type="Proteomes" id="UP000595662">
    <property type="component" value="Chromosome 2"/>
</dbReference>
<accession>A0A7T6XKJ4</accession>
<proteinExistence type="predicted"/>
<evidence type="ECO:0000256" key="1">
    <source>
        <dbReference type="SAM" id="MobiDB-lite"/>
    </source>
</evidence>